<reference evidence="5" key="1">
    <citation type="journal article" date="2019" name="Int. J. Syst. Evol. Microbiol.">
        <title>The Global Catalogue of Microorganisms (GCM) 10K type strain sequencing project: providing services to taxonomists for standard genome sequencing and annotation.</title>
        <authorList>
            <consortium name="The Broad Institute Genomics Platform"/>
            <consortium name="The Broad Institute Genome Sequencing Center for Infectious Disease"/>
            <person name="Wu L."/>
            <person name="Ma J."/>
        </authorList>
    </citation>
    <scope>NUCLEOTIDE SEQUENCE [LARGE SCALE GENOMIC DNA]</scope>
    <source>
        <strain evidence="5">JCM 18961</strain>
    </source>
</reference>
<dbReference type="EMBL" id="BAABLO010000003">
    <property type="protein sequence ID" value="GAA4715110.1"/>
    <property type="molecule type" value="Genomic_DNA"/>
</dbReference>
<keyword evidence="2" id="KW-0808">Transferase</keyword>
<dbReference type="Pfam" id="PF13692">
    <property type="entry name" value="Glyco_trans_1_4"/>
    <property type="match status" value="1"/>
</dbReference>
<organism evidence="4 5">
    <name type="scientific">Pedococcus ginsenosidimutans</name>
    <dbReference type="NCBI Taxonomy" id="490570"/>
    <lineage>
        <taxon>Bacteria</taxon>
        <taxon>Bacillati</taxon>
        <taxon>Actinomycetota</taxon>
        <taxon>Actinomycetes</taxon>
        <taxon>Micrococcales</taxon>
        <taxon>Intrasporangiaceae</taxon>
        <taxon>Pedococcus</taxon>
    </lineage>
</organism>
<comment type="caution">
    <text evidence="4">The sequence shown here is derived from an EMBL/GenBank/DDBJ whole genome shotgun (WGS) entry which is preliminary data.</text>
</comment>
<evidence type="ECO:0000256" key="1">
    <source>
        <dbReference type="ARBA" id="ARBA00022676"/>
    </source>
</evidence>
<evidence type="ECO:0000313" key="4">
    <source>
        <dbReference type="EMBL" id="GAA4715110.1"/>
    </source>
</evidence>
<accession>A0ABP8XTZ7</accession>
<sequence>MRRPHSGRGAHVLLVVENVSLAHDHRLRKQAASLVAAGYEVTVVCRRDPGNRRLPGVRVLDYPAPRDADGRLAFVWEYAYSWVAAAVLMWRAWLLRPFALVQVSGMPDVYAPLAVPFRWMGAVIVLDQRDLAPEVYLARFGGHGSLVHRVLLACERASFRTADHVVTVNESCRAVIRDRGGIPEDRITVVGNGPHLARVRPATRDRHRDVDAAGGSCCWVGVMGPQDSVELALRAVAHLVHDRGRTALTAVLVGDGDQRPALQRLAVDLDIGANVCFTGWLDEEDVFAQLAAADVGLEPNLEAVVSPVKVMEYMACGLPFVAFDLPQTRSLGGSGGLYAEPGDVPAFAEAVHRLLTDSELRAASGEDGRRRVVDTVAWEHQEAVYLDLLADLLPTRELERSL</sequence>
<evidence type="ECO:0000313" key="5">
    <source>
        <dbReference type="Proteomes" id="UP001500556"/>
    </source>
</evidence>
<keyword evidence="5" id="KW-1185">Reference proteome</keyword>
<dbReference type="PANTHER" id="PTHR12526:SF624">
    <property type="entry name" value="BLR6297 PROTEIN"/>
    <property type="match status" value="1"/>
</dbReference>
<dbReference type="Pfam" id="PF13579">
    <property type="entry name" value="Glyco_trans_4_4"/>
    <property type="match status" value="1"/>
</dbReference>
<dbReference type="SUPFAM" id="SSF53756">
    <property type="entry name" value="UDP-Glycosyltransferase/glycogen phosphorylase"/>
    <property type="match status" value="1"/>
</dbReference>
<dbReference type="InterPro" id="IPR028098">
    <property type="entry name" value="Glyco_trans_4-like_N"/>
</dbReference>
<proteinExistence type="predicted"/>
<evidence type="ECO:0000256" key="2">
    <source>
        <dbReference type="ARBA" id="ARBA00022679"/>
    </source>
</evidence>
<name>A0ABP8XTZ7_9MICO</name>
<evidence type="ECO:0000259" key="3">
    <source>
        <dbReference type="Pfam" id="PF13579"/>
    </source>
</evidence>
<keyword evidence="1" id="KW-0328">Glycosyltransferase</keyword>
<dbReference type="PANTHER" id="PTHR12526">
    <property type="entry name" value="GLYCOSYLTRANSFERASE"/>
    <property type="match status" value="1"/>
</dbReference>
<dbReference type="CDD" id="cd03794">
    <property type="entry name" value="GT4_WbuB-like"/>
    <property type="match status" value="1"/>
</dbReference>
<dbReference type="Gene3D" id="3.40.50.2000">
    <property type="entry name" value="Glycogen Phosphorylase B"/>
    <property type="match status" value="2"/>
</dbReference>
<feature type="domain" description="Glycosyltransferase subfamily 4-like N-terminal" evidence="3">
    <location>
        <begin position="26"/>
        <end position="193"/>
    </location>
</feature>
<dbReference type="Proteomes" id="UP001500556">
    <property type="component" value="Unassembled WGS sequence"/>
</dbReference>
<dbReference type="RefSeq" id="WP_345501530.1">
    <property type="nucleotide sequence ID" value="NZ_BAABLO010000003.1"/>
</dbReference>
<gene>
    <name evidence="4" type="ORF">GCM10025782_09530</name>
</gene>
<protein>
    <submittedName>
        <fullName evidence="4">Glycosyltransferase family 4 protein</fullName>
    </submittedName>
</protein>